<proteinExistence type="predicted"/>
<accession>A0A1F7TLV9</accession>
<evidence type="ECO:0000313" key="2">
    <source>
        <dbReference type="Proteomes" id="UP000177885"/>
    </source>
</evidence>
<reference evidence="1 2" key="1">
    <citation type="journal article" date="2016" name="Nat. Commun.">
        <title>Thousands of microbial genomes shed light on interconnected biogeochemical processes in an aquifer system.</title>
        <authorList>
            <person name="Anantharaman K."/>
            <person name="Brown C.T."/>
            <person name="Hug L.A."/>
            <person name="Sharon I."/>
            <person name="Castelle C.J."/>
            <person name="Probst A.J."/>
            <person name="Thomas B.C."/>
            <person name="Singh A."/>
            <person name="Wilkins M.J."/>
            <person name="Karaoz U."/>
            <person name="Brodie E.L."/>
            <person name="Williams K.H."/>
            <person name="Hubbard S.S."/>
            <person name="Banfield J.F."/>
        </authorList>
    </citation>
    <scope>NUCLEOTIDE SEQUENCE [LARGE SCALE GENOMIC DNA]</scope>
</reference>
<protein>
    <recommendedName>
        <fullName evidence="3">DDH domain-containing protein</fullName>
    </recommendedName>
</protein>
<organism evidence="1 2">
    <name type="scientific">Candidatus Uhrbacteria bacterium RIFCSPHIGHO2_01_FULL_63_20</name>
    <dbReference type="NCBI Taxonomy" id="1802385"/>
    <lineage>
        <taxon>Bacteria</taxon>
        <taxon>Candidatus Uhriibacteriota</taxon>
    </lineage>
</organism>
<dbReference type="EMBL" id="MGDT01000004">
    <property type="protein sequence ID" value="OGL66966.1"/>
    <property type="molecule type" value="Genomic_DNA"/>
</dbReference>
<gene>
    <name evidence="1" type="ORF">A2856_00515</name>
</gene>
<dbReference type="Proteomes" id="UP000177885">
    <property type="component" value="Unassembled WGS sequence"/>
</dbReference>
<comment type="caution">
    <text evidence="1">The sequence shown here is derived from an EMBL/GenBank/DDBJ whole genome shotgun (WGS) entry which is preliminary data.</text>
</comment>
<evidence type="ECO:0000313" key="1">
    <source>
        <dbReference type="EMBL" id="OGL66966.1"/>
    </source>
</evidence>
<dbReference type="AlphaFoldDB" id="A0A1F7TLV9"/>
<evidence type="ECO:0008006" key="3">
    <source>
        <dbReference type="Google" id="ProtNLM"/>
    </source>
</evidence>
<name>A0A1F7TLV9_9BACT</name>
<sequence>MALKTVLIIPPNDPEAVQIWLIAKAMKLPIIRSNQPRGAWLDKEPRVVEKVKEGGYERVVVVEMPGPETEAELRKMGVKLVIIDHHEYTGLDRARHAASGRMLPSSLEQFMRLFRVTDAKLKELGFDPKMVKAIGVYDSGFVWALRRKGWSWSRVKQVVDYQRALMEHVRATRREEAKMDKAAEIWEEREKWGKFFIVESDTEMSVRERLSLVVALDRKKPTPLIVVEKGRGFIYVQESGAAPGLMKHFGGFTFGMGKNWGFKNAGAKKKVTLSDVQTFLAEQSGK</sequence>